<dbReference type="GeneID" id="28995273"/>
<proteinExistence type="predicted"/>
<dbReference type="RefSeq" id="XP_018298656.1">
    <property type="nucleotide sequence ID" value="XM_018434367.1"/>
</dbReference>
<evidence type="ECO:0000313" key="2">
    <source>
        <dbReference type="Proteomes" id="UP000077315"/>
    </source>
</evidence>
<reference evidence="2" key="1">
    <citation type="submission" date="2015-06" db="EMBL/GenBank/DDBJ databases">
        <title>Expansion of signal transduction pathways in fungi by whole-genome duplication.</title>
        <authorList>
            <consortium name="DOE Joint Genome Institute"/>
            <person name="Corrochano L.M."/>
            <person name="Kuo A."/>
            <person name="Marcet-Houben M."/>
            <person name="Polaino S."/>
            <person name="Salamov A."/>
            <person name="Villalobos J.M."/>
            <person name="Alvarez M.I."/>
            <person name="Avalos J."/>
            <person name="Benito E.P."/>
            <person name="Benoit I."/>
            <person name="Burger G."/>
            <person name="Camino L.P."/>
            <person name="Canovas D."/>
            <person name="Cerda-Olmedo E."/>
            <person name="Cheng J.-F."/>
            <person name="Dominguez A."/>
            <person name="Elias M."/>
            <person name="Eslava A.P."/>
            <person name="Glaser F."/>
            <person name="Grimwood J."/>
            <person name="Gutierrez G."/>
            <person name="Heitman J."/>
            <person name="Henrissat B."/>
            <person name="Iturriaga E.A."/>
            <person name="Lang B.F."/>
            <person name="Lavin J.L."/>
            <person name="Lee S."/>
            <person name="Li W."/>
            <person name="Lindquist E."/>
            <person name="Lopez-Garcia S."/>
            <person name="Luque E.M."/>
            <person name="Marcos A.T."/>
            <person name="Martin J."/>
            <person name="McCluskey K."/>
            <person name="Medina H.R."/>
            <person name="Miralles-Duran A."/>
            <person name="Miyazaki A."/>
            <person name="Munoz-Torres E."/>
            <person name="Oguiza J.A."/>
            <person name="Ohm R."/>
            <person name="Olmedo M."/>
            <person name="Orejas M."/>
            <person name="Ortiz-Castellanos L."/>
            <person name="Pisabarro A.G."/>
            <person name="Rodriguez-Romero J."/>
            <person name="Ruiz-Herrera J."/>
            <person name="Ruiz-Vazquez R."/>
            <person name="Sanz C."/>
            <person name="Schackwitz W."/>
            <person name="Schmutz J."/>
            <person name="Shahriari M."/>
            <person name="Shelest E."/>
            <person name="Silva-Franco F."/>
            <person name="Soanes D."/>
            <person name="Syed K."/>
            <person name="Tagua V.G."/>
            <person name="Talbot N.J."/>
            <person name="Thon M."/>
            <person name="De vries R.P."/>
            <person name="Wiebenga A."/>
            <person name="Yadav J.S."/>
            <person name="Braun E.L."/>
            <person name="Baker S."/>
            <person name="Garre V."/>
            <person name="Horwitz B."/>
            <person name="Torres-Martinez S."/>
            <person name="Idnurm A."/>
            <person name="Herrera-Estrella A."/>
            <person name="Gabaldon T."/>
            <person name="Grigoriev I.V."/>
        </authorList>
    </citation>
    <scope>NUCLEOTIDE SEQUENCE [LARGE SCALE GENOMIC DNA]</scope>
    <source>
        <strain evidence="2">NRRL 1555(-)</strain>
    </source>
</reference>
<dbReference type="OrthoDB" id="10542035at2759"/>
<keyword evidence="2" id="KW-1185">Reference proteome</keyword>
<evidence type="ECO:0000313" key="1">
    <source>
        <dbReference type="EMBL" id="OAD80616.1"/>
    </source>
</evidence>
<accession>A0A162Q6U3</accession>
<name>A0A162Q6U3_PHYB8</name>
<protein>
    <submittedName>
        <fullName evidence="1">Uncharacterized protein</fullName>
    </submittedName>
</protein>
<dbReference type="VEuPathDB" id="FungiDB:PHYBLDRAFT_161253"/>
<dbReference type="Proteomes" id="UP000077315">
    <property type="component" value="Unassembled WGS sequence"/>
</dbReference>
<gene>
    <name evidence="1" type="ORF">PHYBLDRAFT_161253</name>
</gene>
<dbReference type="EMBL" id="KV440971">
    <property type="protein sequence ID" value="OAD80616.1"/>
    <property type="molecule type" value="Genomic_DNA"/>
</dbReference>
<dbReference type="InParanoid" id="A0A162Q6U3"/>
<organism evidence="1 2">
    <name type="scientific">Phycomyces blakesleeanus (strain ATCC 8743b / DSM 1359 / FGSC 10004 / NBRC 33097 / NRRL 1555)</name>
    <dbReference type="NCBI Taxonomy" id="763407"/>
    <lineage>
        <taxon>Eukaryota</taxon>
        <taxon>Fungi</taxon>
        <taxon>Fungi incertae sedis</taxon>
        <taxon>Mucoromycota</taxon>
        <taxon>Mucoromycotina</taxon>
        <taxon>Mucoromycetes</taxon>
        <taxon>Mucorales</taxon>
        <taxon>Phycomycetaceae</taxon>
        <taxon>Phycomyces</taxon>
    </lineage>
</organism>
<sequence>MFVVLSRNAKTASSYIQQYFDEFKETCEIDGYILKSLKSIGYLSTFSITSRKYEVLVCNRVCKNHKRKEAYFIFWKTSPASHLNSIVVENIGMVACKTWTRQNKTEQDRTRKNNWQGCWRTSELVMTPSSIEETDGRKEITSNINTSWSRYQPIDSESNTLYVQPHINFKWLHFLQTEAEKKALITEEVPETVTYKAYVYRKLKELSFAASLNRKNNQPLIFGKKLQKIQSYKSTISNFVNTVKARIRDGIFCSVKKSVQIDAQAFWKLAKEYGIEDYPKGFKNEEMLFSFYYKLFDFSKVSFRTRKSLSNGRKTFK</sequence>
<dbReference type="AlphaFoldDB" id="A0A162Q6U3"/>